<keyword evidence="2" id="KW-1185">Reference proteome</keyword>
<gene>
    <name evidence="1" type="ORF">GF068_09260</name>
</gene>
<dbReference type="AlphaFoldDB" id="A0A6N7PJ50"/>
<organism evidence="1 2">
    <name type="scientific">Polyangium spumosum</name>
    <dbReference type="NCBI Taxonomy" id="889282"/>
    <lineage>
        <taxon>Bacteria</taxon>
        <taxon>Pseudomonadati</taxon>
        <taxon>Myxococcota</taxon>
        <taxon>Polyangia</taxon>
        <taxon>Polyangiales</taxon>
        <taxon>Polyangiaceae</taxon>
        <taxon>Polyangium</taxon>
    </lineage>
</organism>
<evidence type="ECO:0000313" key="2">
    <source>
        <dbReference type="Proteomes" id="UP000440224"/>
    </source>
</evidence>
<accession>A0A6N7PJ50</accession>
<evidence type="ECO:0000313" key="1">
    <source>
        <dbReference type="EMBL" id="MRG92113.1"/>
    </source>
</evidence>
<proteinExistence type="predicted"/>
<dbReference type="Proteomes" id="UP000440224">
    <property type="component" value="Unassembled WGS sequence"/>
</dbReference>
<dbReference type="RefSeq" id="WP_153818942.1">
    <property type="nucleotide sequence ID" value="NZ_WJIE01000002.1"/>
</dbReference>
<dbReference type="EMBL" id="WJIE01000002">
    <property type="protein sequence ID" value="MRG92113.1"/>
    <property type="molecule type" value="Genomic_DNA"/>
</dbReference>
<name>A0A6N7PJ50_9BACT</name>
<comment type="caution">
    <text evidence="1">The sequence shown here is derived from an EMBL/GenBank/DDBJ whole genome shotgun (WGS) entry which is preliminary data.</text>
</comment>
<protein>
    <submittedName>
        <fullName evidence="1">Uncharacterized protein</fullName>
    </submittedName>
</protein>
<reference evidence="1 2" key="1">
    <citation type="submission" date="2019-10" db="EMBL/GenBank/DDBJ databases">
        <title>A soil myxobacterium in the family Polyangiaceae.</title>
        <authorList>
            <person name="Li Y."/>
            <person name="Wang J."/>
        </authorList>
    </citation>
    <scope>NUCLEOTIDE SEQUENCE [LARGE SCALE GENOMIC DNA]</scope>
    <source>
        <strain evidence="1 2">DSM 14734</strain>
    </source>
</reference>
<sequence>MESLPVAADAWLDEIVLHLFALESCTVAVEIVRNKREVGADECRFASDEVVVASDDLVVTSEELVLGRTRS</sequence>